<dbReference type="PANTHER" id="PTHR43236:SF2">
    <property type="entry name" value="BLL0069 PROTEIN"/>
    <property type="match status" value="1"/>
</dbReference>
<dbReference type="KEGG" id="cmag:CBW24_05245"/>
<dbReference type="GO" id="GO:0003677">
    <property type="term" value="F:DNA binding"/>
    <property type="evidence" value="ECO:0007669"/>
    <property type="project" value="InterPro"/>
</dbReference>
<gene>
    <name evidence="2" type="ORF">CBW24_05245</name>
</gene>
<dbReference type="InterPro" id="IPR010982">
    <property type="entry name" value="Lambda_DNA-bd_dom_sf"/>
</dbReference>
<evidence type="ECO:0000259" key="1">
    <source>
        <dbReference type="PROSITE" id="PS50943"/>
    </source>
</evidence>
<organism evidence="2 3">
    <name type="scientific">Pacificitalea manganoxidans</name>
    <dbReference type="NCBI Taxonomy" id="1411902"/>
    <lineage>
        <taxon>Bacteria</taxon>
        <taxon>Pseudomonadati</taxon>
        <taxon>Pseudomonadota</taxon>
        <taxon>Alphaproteobacteria</taxon>
        <taxon>Rhodobacterales</taxon>
        <taxon>Paracoccaceae</taxon>
        <taxon>Pacificitalea</taxon>
    </lineage>
</organism>
<keyword evidence="3" id="KW-1185">Reference proteome</keyword>
<dbReference type="CDD" id="cd00093">
    <property type="entry name" value="HTH_XRE"/>
    <property type="match status" value="1"/>
</dbReference>
<dbReference type="Gene3D" id="1.10.260.40">
    <property type="entry name" value="lambda repressor-like DNA-binding domains"/>
    <property type="match status" value="1"/>
</dbReference>
<reference evidence="2 3" key="1">
    <citation type="submission" date="2017-05" db="EMBL/GenBank/DDBJ databases">
        <title>Comparative genomic and metabolic analysis of manganese-oxidizing mechanisms in Celeribater manganoxidans DY25T: its adaption to the environment of polymetallic nodule.</title>
        <authorList>
            <person name="Wang X."/>
        </authorList>
    </citation>
    <scope>NUCLEOTIDE SEQUENCE [LARGE SCALE GENOMIC DNA]</scope>
    <source>
        <strain evidence="2 3">DY25</strain>
    </source>
</reference>
<dbReference type="EMBL" id="CP021404">
    <property type="protein sequence ID" value="ATI41462.1"/>
    <property type="molecule type" value="Genomic_DNA"/>
</dbReference>
<dbReference type="RefSeq" id="WP_088662153.1">
    <property type="nucleotide sequence ID" value="NZ_CP021404.1"/>
</dbReference>
<protein>
    <recommendedName>
        <fullName evidence="1">HTH cro/C1-type domain-containing protein</fullName>
    </recommendedName>
</protein>
<dbReference type="AlphaFoldDB" id="A0A291LXP6"/>
<name>A0A291LXP6_9RHOB</name>
<evidence type="ECO:0000313" key="3">
    <source>
        <dbReference type="Proteomes" id="UP000219050"/>
    </source>
</evidence>
<dbReference type="InterPro" id="IPR052345">
    <property type="entry name" value="Rad_response_metalloprotease"/>
</dbReference>
<dbReference type="SMART" id="SM00530">
    <property type="entry name" value="HTH_XRE"/>
    <property type="match status" value="1"/>
</dbReference>
<sequence length="126" mass="13168">MPIDIMHRSQELGARIAAARAAQGLSPDALADRLGVRPETVARWEQGASAPRGNKLQMLAGLLGLPLTALLSDAAPATEPAAEGDTAAALLDEIRAAQMLIRQGTDRVQAAEARLRTLLTPGDPSQ</sequence>
<dbReference type="Pfam" id="PF01381">
    <property type="entry name" value="HTH_3"/>
    <property type="match status" value="1"/>
</dbReference>
<accession>A0A291LXP6</accession>
<proteinExistence type="predicted"/>
<feature type="domain" description="HTH cro/C1-type" evidence="1">
    <location>
        <begin position="16"/>
        <end position="70"/>
    </location>
</feature>
<dbReference type="OrthoDB" id="5659783at2"/>
<evidence type="ECO:0000313" key="2">
    <source>
        <dbReference type="EMBL" id="ATI41462.1"/>
    </source>
</evidence>
<dbReference type="PANTHER" id="PTHR43236">
    <property type="entry name" value="ANTITOXIN HIGA1"/>
    <property type="match status" value="1"/>
</dbReference>
<dbReference type="InterPro" id="IPR001387">
    <property type="entry name" value="Cro/C1-type_HTH"/>
</dbReference>
<dbReference type="SUPFAM" id="SSF47413">
    <property type="entry name" value="lambda repressor-like DNA-binding domains"/>
    <property type="match status" value="1"/>
</dbReference>
<dbReference type="PROSITE" id="PS50943">
    <property type="entry name" value="HTH_CROC1"/>
    <property type="match status" value="1"/>
</dbReference>
<dbReference type="Proteomes" id="UP000219050">
    <property type="component" value="Chromosome"/>
</dbReference>